<keyword evidence="2" id="KW-1185">Reference proteome</keyword>
<dbReference type="Proteomes" id="UP000007797">
    <property type="component" value="Unassembled WGS sequence"/>
</dbReference>
<reference evidence="2" key="1">
    <citation type="journal article" date="2011" name="Genome Res.">
        <title>Phylogeny-wide analysis of social amoeba genomes highlights ancient origins for complex intercellular communication.</title>
        <authorList>
            <person name="Heidel A.J."/>
            <person name="Lawal H.M."/>
            <person name="Felder M."/>
            <person name="Schilde C."/>
            <person name="Helps N.R."/>
            <person name="Tunggal B."/>
            <person name="Rivero F."/>
            <person name="John U."/>
            <person name="Schleicher M."/>
            <person name="Eichinger L."/>
            <person name="Platzer M."/>
            <person name="Noegel A.A."/>
            <person name="Schaap P."/>
            <person name="Gloeckner G."/>
        </authorList>
    </citation>
    <scope>NUCLEOTIDE SEQUENCE [LARGE SCALE GENOMIC DNA]</scope>
    <source>
        <strain evidence="2">SH3</strain>
    </source>
</reference>
<evidence type="ECO:0000313" key="1">
    <source>
        <dbReference type="EMBL" id="EGG19310.1"/>
    </source>
</evidence>
<dbReference type="KEGG" id="dfa:DFA_02097"/>
<dbReference type="AlphaFoldDB" id="F4PYP4"/>
<dbReference type="GeneID" id="14871334"/>
<organism evidence="1 2">
    <name type="scientific">Cavenderia fasciculata</name>
    <name type="common">Slime mold</name>
    <name type="synonym">Dictyostelium fasciculatum</name>
    <dbReference type="NCBI Taxonomy" id="261658"/>
    <lineage>
        <taxon>Eukaryota</taxon>
        <taxon>Amoebozoa</taxon>
        <taxon>Evosea</taxon>
        <taxon>Eumycetozoa</taxon>
        <taxon>Dictyostelia</taxon>
        <taxon>Acytosteliales</taxon>
        <taxon>Cavenderiaceae</taxon>
        <taxon>Cavenderia</taxon>
    </lineage>
</organism>
<sequence>MLTIQVQSNIIRLLCNQNKVKLVELFYLASVSKQIRNTVKKCVGRRFKLRFNPFTESIQDYRLHIDNPLCLFDQVHRIVSSTKYQKECHIATNIEYVESNLEWFHSSFINSIESIQTEDEHGDAHQWFNLMFNQPRHIKLSRKEEGEGGGEGLLLPNLQKLEIYPFNYKPDHISQFLQQAIRNSKKETKEEDSSTITCLDISPEYFQHLKQLIIHTGTSITVNRKEMVIKVLESCKELERLEIILNEQMKPMEYIAPFEAIPKTITSLAITFGGQFYNPRDIPYNLLPKTLTTLQLPDEYLGQKCINYLSSSQVTKIESPIRLDDETINLTSTKLTNIVVDIGYHHFVNLKDKLPTTIKKLKLMYPTPSKDIITNCHLPSLTSLVLVHSSNRSGFTGNFSWDEMTDLVKTNPLVRKIRLSIFSSIYTKFDDLTSDEIHPLLHFIGKIGSKFQRLIIESIKPTFHSSLNDIYLDYLKDKNHSKNNNNNNNNNSPPPTLQLIQKEHLSIFINTNNYNIII</sequence>
<gene>
    <name evidence="1" type="ORF">DFA_02097</name>
</gene>
<evidence type="ECO:0008006" key="3">
    <source>
        <dbReference type="Google" id="ProtNLM"/>
    </source>
</evidence>
<dbReference type="RefSeq" id="XP_004357581.1">
    <property type="nucleotide sequence ID" value="XM_004357524.1"/>
</dbReference>
<accession>F4PYP4</accession>
<evidence type="ECO:0000313" key="2">
    <source>
        <dbReference type="Proteomes" id="UP000007797"/>
    </source>
</evidence>
<dbReference type="EMBL" id="GL883015">
    <property type="protein sequence ID" value="EGG19310.1"/>
    <property type="molecule type" value="Genomic_DNA"/>
</dbReference>
<proteinExistence type="predicted"/>
<protein>
    <recommendedName>
        <fullName evidence="3">F-box domain-containing protein</fullName>
    </recommendedName>
</protein>
<name>F4PYP4_CACFS</name>